<dbReference type="Proteomes" id="UP000070612">
    <property type="component" value="Unassembled WGS sequence"/>
</dbReference>
<evidence type="ECO:0000256" key="3">
    <source>
        <dbReference type="ARBA" id="ARBA00022692"/>
    </source>
</evidence>
<dbReference type="RefSeq" id="WP_067846832.1">
    <property type="nucleotide sequence ID" value="NZ_LGTW01000004.1"/>
</dbReference>
<feature type="transmembrane region" description="Helical" evidence="6">
    <location>
        <begin position="338"/>
        <end position="360"/>
    </location>
</feature>
<evidence type="ECO:0000256" key="2">
    <source>
        <dbReference type="ARBA" id="ARBA00022475"/>
    </source>
</evidence>
<dbReference type="PANTHER" id="PTHR30250:SF11">
    <property type="entry name" value="O-ANTIGEN TRANSPORTER-RELATED"/>
    <property type="match status" value="1"/>
</dbReference>
<dbReference type="GO" id="GO:0005886">
    <property type="term" value="C:plasma membrane"/>
    <property type="evidence" value="ECO:0007669"/>
    <property type="project" value="UniProtKB-SubCell"/>
</dbReference>
<evidence type="ECO:0000256" key="6">
    <source>
        <dbReference type="SAM" id="Phobius"/>
    </source>
</evidence>
<evidence type="ECO:0000256" key="5">
    <source>
        <dbReference type="ARBA" id="ARBA00023136"/>
    </source>
</evidence>
<evidence type="ECO:0000256" key="1">
    <source>
        <dbReference type="ARBA" id="ARBA00004651"/>
    </source>
</evidence>
<organism evidence="7 8">
    <name type="scientific">Mycolicibacterium wolinskyi</name>
    <dbReference type="NCBI Taxonomy" id="59750"/>
    <lineage>
        <taxon>Bacteria</taxon>
        <taxon>Bacillati</taxon>
        <taxon>Actinomycetota</taxon>
        <taxon>Actinomycetes</taxon>
        <taxon>Mycobacteriales</taxon>
        <taxon>Mycobacteriaceae</taxon>
        <taxon>Mycolicibacterium</taxon>
    </lineage>
</organism>
<dbReference type="EMBL" id="LGTW01000004">
    <property type="protein sequence ID" value="KWX24813.1"/>
    <property type="molecule type" value="Genomic_DNA"/>
</dbReference>
<reference evidence="7 8" key="1">
    <citation type="submission" date="2015-07" db="EMBL/GenBank/DDBJ databases">
        <title>A draft genome sequence of Mycobacterium wolinskyi.</title>
        <authorList>
            <person name="de Man T.J."/>
            <person name="Perry K.A."/>
            <person name="Coulliette A.D."/>
            <person name="Jensen B."/>
            <person name="Toney N.C."/>
            <person name="Limbago B.M."/>
            <person name="Noble-Wang J."/>
        </authorList>
    </citation>
    <scope>NUCLEOTIDE SEQUENCE [LARGE SCALE GENOMIC DNA]</scope>
    <source>
        <strain evidence="7 8">CDC_01</strain>
    </source>
</reference>
<comment type="subcellular location">
    <subcellularLocation>
        <location evidence="1">Cell membrane</location>
        <topology evidence="1">Multi-pass membrane protein</topology>
    </subcellularLocation>
</comment>
<feature type="transmembrane region" description="Helical" evidence="6">
    <location>
        <begin position="79"/>
        <end position="96"/>
    </location>
</feature>
<dbReference type="InterPro" id="IPR050833">
    <property type="entry name" value="Poly_Biosynth_Transport"/>
</dbReference>
<gene>
    <name evidence="7" type="ORF">AFM11_09185</name>
</gene>
<dbReference type="STRING" id="59750.AWC31_13185"/>
<keyword evidence="8" id="KW-1185">Reference proteome</keyword>
<feature type="transmembrane region" description="Helical" evidence="6">
    <location>
        <begin position="36"/>
        <end position="58"/>
    </location>
</feature>
<evidence type="ECO:0000256" key="4">
    <source>
        <dbReference type="ARBA" id="ARBA00022989"/>
    </source>
</evidence>
<name>A0A132PR61_9MYCO</name>
<feature type="transmembrane region" description="Helical" evidence="6">
    <location>
        <begin position="148"/>
        <end position="174"/>
    </location>
</feature>
<evidence type="ECO:0000313" key="8">
    <source>
        <dbReference type="Proteomes" id="UP000070612"/>
    </source>
</evidence>
<accession>A0A132PR61</accession>
<keyword evidence="3 6" id="KW-0812">Transmembrane</keyword>
<keyword evidence="4 6" id="KW-1133">Transmembrane helix</keyword>
<feature type="transmembrane region" description="Helical" evidence="6">
    <location>
        <begin position="302"/>
        <end position="326"/>
    </location>
</feature>
<comment type="caution">
    <text evidence="7">The sequence shown here is derived from an EMBL/GenBank/DDBJ whole genome shotgun (WGS) entry which is preliminary data.</text>
</comment>
<dbReference type="PATRIC" id="fig|59750.3.peg.5686"/>
<feature type="transmembrane region" description="Helical" evidence="6">
    <location>
        <begin position="270"/>
        <end position="296"/>
    </location>
</feature>
<evidence type="ECO:0000313" key="7">
    <source>
        <dbReference type="EMBL" id="KWX24813.1"/>
    </source>
</evidence>
<proteinExistence type="predicted"/>
<sequence>MLKALGQVGGARMLATAAQAITMLVMARGLGPSAFAQFAAVLGTLMALIMIADGGATYAVGRHHESVQTVAEVFRANRLLTYGVLAISLPVLAVLAGTTQSTVLAACVPLCFWAPLERQLEVISAYLIARGGQQMVGFGYFVRRMPTLAVVLLVPTGSALVWAFSLSMLVAAIAARLMFARHLSGSGLALPGRALPDRTTWAMLAPFWAALAGQGIRQADVAVLTISAGTPVAGIFAPASRLTPALMLVPWTYTQLLLPRLATTKERLSLVTILVVGALSAAFFVPLAITAPWWIALLLGEAYAPSAAVVRIIVVSLVFAAVASAIASGLNAVDQASLVAAIVWTSSIVTLALIATFGPLFGAVGAAWSVAFGYVLQCSLMGAAYRFKVKPASVVNV</sequence>
<dbReference type="AlphaFoldDB" id="A0A132PR61"/>
<feature type="transmembrane region" description="Helical" evidence="6">
    <location>
        <begin position="366"/>
        <end position="385"/>
    </location>
</feature>
<keyword evidence="2" id="KW-1003">Cell membrane</keyword>
<protein>
    <submittedName>
        <fullName evidence="7">Uncharacterized protein</fullName>
    </submittedName>
</protein>
<dbReference type="PANTHER" id="PTHR30250">
    <property type="entry name" value="PST FAMILY PREDICTED COLANIC ACID TRANSPORTER"/>
    <property type="match status" value="1"/>
</dbReference>
<keyword evidence="5 6" id="KW-0472">Membrane</keyword>